<evidence type="ECO:0000313" key="3">
    <source>
        <dbReference type="Proteomes" id="UP000292223"/>
    </source>
</evidence>
<name>A0A1G1SEB1_ENTFL</name>
<proteinExistence type="predicted"/>
<keyword evidence="1" id="KW-0812">Transmembrane</keyword>
<organism evidence="2 3">
    <name type="scientific">Enterococcus faecalis</name>
    <name type="common">Streptococcus faecalis</name>
    <dbReference type="NCBI Taxonomy" id="1351"/>
    <lineage>
        <taxon>Bacteria</taxon>
        <taxon>Bacillati</taxon>
        <taxon>Bacillota</taxon>
        <taxon>Bacilli</taxon>
        <taxon>Lactobacillales</taxon>
        <taxon>Enterococcaceae</taxon>
        <taxon>Enterococcus</taxon>
    </lineage>
</organism>
<dbReference type="RefSeq" id="WP_002363835.1">
    <property type="nucleotide sequence ID" value="NZ_AP018538.1"/>
</dbReference>
<evidence type="ECO:0000313" key="2">
    <source>
        <dbReference type="EMBL" id="RYU35927.1"/>
    </source>
</evidence>
<feature type="transmembrane region" description="Helical" evidence="1">
    <location>
        <begin position="98"/>
        <end position="117"/>
    </location>
</feature>
<feature type="transmembrane region" description="Helical" evidence="1">
    <location>
        <begin position="190"/>
        <end position="210"/>
    </location>
</feature>
<dbReference type="AlphaFoldDB" id="A0A1G1SEB1"/>
<dbReference type="KEGG" id="ene:ENT_07730"/>
<protein>
    <submittedName>
        <fullName evidence="2">Uncharacterized protein</fullName>
    </submittedName>
</protein>
<accession>A0A1G1SEB1</accession>
<dbReference type="Proteomes" id="UP000292223">
    <property type="component" value="Unassembled WGS sequence"/>
</dbReference>
<keyword evidence="1" id="KW-0472">Membrane</keyword>
<gene>
    <name evidence="2" type="ORF">EU507_01365</name>
</gene>
<keyword evidence="1" id="KW-1133">Transmembrane helix</keyword>
<sequence>MGNISILSREEIGRDYTEARTLKRKLNNGDWVYVSEENQLLVLSDEVARQINSSELIEEEVLNELVENKIMIKKADQRDDYKPLFVEPKNILFKSSSFLIDVNGIVAFTISIFLFVIKGSPFGSAVNVLFTNPLKFLLIAILVSIVSTTFHEFMHIIFSRNSRKINLNIVKAVATIPMTHVWTWSRFGRITAITSGMSSDAIFLLVFLIMNNKSVGVNSIAASILITRILWQFIIIQKTDINILISFVVDNPFYFEEVAIMKLIIIKVISISVLAMIIWLWFQPVINQFN</sequence>
<feature type="transmembrane region" description="Helical" evidence="1">
    <location>
        <begin position="137"/>
        <end position="158"/>
    </location>
</feature>
<feature type="transmembrane region" description="Helical" evidence="1">
    <location>
        <begin position="259"/>
        <end position="282"/>
    </location>
</feature>
<comment type="caution">
    <text evidence="2">The sequence shown here is derived from an EMBL/GenBank/DDBJ whole genome shotgun (WGS) entry which is preliminary data.</text>
</comment>
<feature type="transmembrane region" description="Helical" evidence="1">
    <location>
        <begin position="165"/>
        <end position="184"/>
    </location>
</feature>
<evidence type="ECO:0000256" key="1">
    <source>
        <dbReference type="SAM" id="Phobius"/>
    </source>
</evidence>
<dbReference type="EMBL" id="SEWT01000001">
    <property type="protein sequence ID" value="RYU35927.1"/>
    <property type="molecule type" value="Genomic_DNA"/>
</dbReference>
<reference evidence="2 3" key="1">
    <citation type="submission" date="2019-02" db="EMBL/GenBank/DDBJ databases">
        <title>From farm to fork: dissemination of Tn554::fexA-optrA in linezolid-resistant Enterococcus faecalis clones from chicken feces and meat in Tunisia.</title>
        <authorList>
            <person name="Tedim A.P."/>
            <person name="Elghaieb H."/>
            <person name="Abbassi M.S."/>
            <person name="Novais C."/>
            <person name="Hassen A."/>
            <person name="Peixe L."/>
            <person name="Freitas A.R."/>
        </authorList>
    </citation>
    <scope>NUCLEOTIDE SEQUENCE [LARGE SCALE GENOMIC DNA]</scope>
    <source>
        <strain evidence="2 3">728T</strain>
    </source>
</reference>
<feature type="transmembrane region" description="Helical" evidence="1">
    <location>
        <begin position="217"/>
        <end position="239"/>
    </location>
</feature>